<evidence type="ECO:0000256" key="1">
    <source>
        <dbReference type="SAM" id="Phobius"/>
    </source>
</evidence>
<organism evidence="2 3">
    <name type="scientific">Sphingomonas canadensis</name>
    <dbReference type="NCBI Taxonomy" id="1219257"/>
    <lineage>
        <taxon>Bacteria</taxon>
        <taxon>Pseudomonadati</taxon>
        <taxon>Pseudomonadota</taxon>
        <taxon>Alphaproteobacteria</taxon>
        <taxon>Sphingomonadales</taxon>
        <taxon>Sphingomonadaceae</taxon>
        <taxon>Sphingomonas</taxon>
    </lineage>
</organism>
<dbReference type="RefSeq" id="WP_264946407.1">
    <property type="nucleotide sequence ID" value="NZ_JAPDRA010000013.1"/>
</dbReference>
<accession>A0ABW3HDF5</accession>
<dbReference type="Proteomes" id="UP001596977">
    <property type="component" value="Unassembled WGS sequence"/>
</dbReference>
<keyword evidence="1" id="KW-0472">Membrane</keyword>
<comment type="caution">
    <text evidence="2">The sequence shown here is derived from an EMBL/GenBank/DDBJ whole genome shotgun (WGS) entry which is preliminary data.</text>
</comment>
<keyword evidence="1" id="KW-0812">Transmembrane</keyword>
<reference evidence="3" key="1">
    <citation type="journal article" date="2019" name="Int. J. Syst. Evol. Microbiol.">
        <title>The Global Catalogue of Microorganisms (GCM) 10K type strain sequencing project: providing services to taxonomists for standard genome sequencing and annotation.</title>
        <authorList>
            <consortium name="The Broad Institute Genomics Platform"/>
            <consortium name="The Broad Institute Genome Sequencing Center for Infectious Disease"/>
            <person name="Wu L."/>
            <person name="Ma J."/>
        </authorList>
    </citation>
    <scope>NUCLEOTIDE SEQUENCE [LARGE SCALE GENOMIC DNA]</scope>
    <source>
        <strain evidence="3">CCUG 62982</strain>
    </source>
</reference>
<evidence type="ECO:0000313" key="3">
    <source>
        <dbReference type="Proteomes" id="UP001596977"/>
    </source>
</evidence>
<evidence type="ECO:0000313" key="2">
    <source>
        <dbReference type="EMBL" id="MFD0948465.1"/>
    </source>
</evidence>
<proteinExistence type="predicted"/>
<feature type="transmembrane region" description="Helical" evidence="1">
    <location>
        <begin position="45"/>
        <end position="70"/>
    </location>
</feature>
<keyword evidence="1" id="KW-1133">Transmembrane helix</keyword>
<keyword evidence="3" id="KW-1185">Reference proteome</keyword>
<gene>
    <name evidence="2" type="ORF">ACFQ1E_19155</name>
</gene>
<dbReference type="EMBL" id="JBHTJG010000013">
    <property type="protein sequence ID" value="MFD0948465.1"/>
    <property type="molecule type" value="Genomic_DNA"/>
</dbReference>
<protein>
    <submittedName>
        <fullName evidence="2">Uncharacterized protein</fullName>
    </submittedName>
</protein>
<sequence length="72" mass="7243">MTRALVLIDGAAALVGGTGIAMLARPAAAARLMRLPQAEQSAYIVRIVGAMLIGAALFAGGFATVFVLTVNA</sequence>
<name>A0ABW3HDF5_9SPHN</name>